<name>A0A835JC60_9ROSI</name>
<keyword evidence="5" id="KW-0372">Hormone</keyword>
<evidence type="ECO:0000256" key="9">
    <source>
        <dbReference type="SAM" id="MobiDB-lite"/>
    </source>
</evidence>
<evidence type="ECO:0000256" key="2">
    <source>
        <dbReference type="ARBA" id="ARBA00005606"/>
    </source>
</evidence>
<accession>A0A835JC60</accession>
<keyword evidence="6 10" id="KW-0732">Signal</keyword>
<evidence type="ECO:0000256" key="10">
    <source>
        <dbReference type="SAM" id="SignalP"/>
    </source>
</evidence>
<dbReference type="AlphaFoldDB" id="A0A835JC60"/>
<comment type="similarity">
    <text evidence="2">Belongs to the selenium-binding protein family.</text>
</comment>
<dbReference type="InterPro" id="IPR008826">
    <property type="entry name" value="Se-bd"/>
</dbReference>
<dbReference type="PANTHER" id="PTHR23300:SF0">
    <property type="entry name" value="METHANETHIOL OXIDASE"/>
    <property type="match status" value="1"/>
</dbReference>
<sequence>METKRSRNICSLQLFLAAFLLVLVLDEPSSRFRAAAMQASAEHVRCSGSMVECSDQMAEEELSMESETSRRFVQAVKHLSPGAMGANLPVCGNGRRGEPYQGSCLPPPSNNYNRRCSNIYRSLHKVVEPENTVNKTGLAYPHTSHCLASGDVMVSCLGDKDGKAEGSGFLLLDSEFNVNGRWEKPGHRPKFGYDFWYQPRHNIMISSSWGALAAFIKGFNLQDASDGLYGRHLHVYSWPNGELKRTLDLGSTGLLPLEIRFLHDPSQDTGFVRCALTSNMVRFFKTPDGSWSHEFANWLHGDVRQYNIEDHKNPVLKGQVWVGGLIQKGSPAVAEGEDGKARQDKLDPRAAKCLFLGYSSVKKGYKCYHPPSRRLFISRDVRFEESCPYFSPDQHQELTELFPLPSPAPLDMISPPSTLPTVAANDLPSLPAATPSVPLDRPATEGNVESDNPHTTEDDQGTYHISYNERPIPSINMNSEVETFVTDPDMNSEGHRLRGGPQMIQLSLDGKRLYVTNSLFSTWDRQFYPELVEKGSHMLQIDVDTEKGGLEINPNYFVDFASEPDGPSLAHEMRYPGSDCTSDIWI</sequence>
<dbReference type="Pfam" id="PF05498">
    <property type="entry name" value="RALF"/>
    <property type="match status" value="1"/>
</dbReference>
<evidence type="ECO:0000313" key="12">
    <source>
        <dbReference type="EMBL" id="KAF9666153.1"/>
    </source>
</evidence>
<dbReference type="GO" id="GO:0040008">
    <property type="term" value="P:regulation of growth"/>
    <property type="evidence" value="ECO:0007669"/>
    <property type="project" value="UniProtKB-ARBA"/>
</dbReference>
<dbReference type="InterPro" id="IPR008801">
    <property type="entry name" value="RALF"/>
</dbReference>
<evidence type="ECO:0000259" key="11">
    <source>
        <dbReference type="Pfam" id="PF25597"/>
    </source>
</evidence>
<organism evidence="12 13">
    <name type="scientific">Salix dunnii</name>
    <dbReference type="NCBI Taxonomy" id="1413687"/>
    <lineage>
        <taxon>Eukaryota</taxon>
        <taxon>Viridiplantae</taxon>
        <taxon>Streptophyta</taxon>
        <taxon>Embryophyta</taxon>
        <taxon>Tracheophyta</taxon>
        <taxon>Spermatophyta</taxon>
        <taxon>Magnoliopsida</taxon>
        <taxon>eudicotyledons</taxon>
        <taxon>Gunneridae</taxon>
        <taxon>Pentapetalae</taxon>
        <taxon>rosids</taxon>
        <taxon>fabids</taxon>
        <taxon>Malpighiales</taxon>
        <taxon>Salicaceae</taxon>
        <taxon>Saliceae</taxon>
        <taxon>Salix</taxon>
    </lineage>
</organism>
<evidence type="ECO:0000313" key="13">
    <source>
        <dbReference type="Proteomes" id="UP000657918"/>
    </source>
</evidence>
<feature type="signal peptide" evidence="10">
    <location>
        <begin position="1"/>
        <end position="26"/>
    </location>
</feature>
<dbReference type="EMBL" id="JADGMS010000016">
    <property type="protein sequence ID" value="KAF9666153.1"/>
    <property type="molecule type" value="Genomic_DNA"/>
</dbReference>
<evidence type="ECO:0000256" key="7">
    <source>
        <dbReference type="ARBA" id="ARBA00023157"/>
    </source>
</evidence>
<keyword evidence="13" id="KW-1185">Reference proteome</keyword>
<feature type="domain" description="Retroviral polymerase SH3-like" evidence="11">
    <location>
        <begin position="340"/>
        <end position="391"/>
    </location>
</feature>
<dbReference type="GO" id="GO:0005576">
    <property type="term" value="C:extracellular region"/>
    <property type="evidence" value="ECO:0007669"/>
    <property type="project" value="UniProtKB-SubCell"/>
</dbReference>
<dbReference type="Pfam" id="PF25597">
    <property type="entry name" value="SH3_retrovirus"/>
    <property type="match status" value="1"/>
</dbReference>
<gene>
    <name evidence="12" type="ORF">SADUNF_Sadunf16G0199200</name>
</gene>
<reference evidence="12 13" key="1">
    <citation type="submission" date="2020-10" db="EMBL/GenBank/DDBJ databases">
        <title>Plant Genome Project.</title>
        <authorList>
            <person name="Zhang R.-G."/>
        </authorList>
    </citation>
    <scope>NUCLEOTIDE SEQUENCE [LARGE SCALE GENOMIC DNA]</scope>
    <source>
        <strain evidence="12">FAFU-HL-1</strain>
        <tissue evidence="12">Leaf</tissue>
    </source>
</reference>
<evidence type="ECO:0000256" key="6">
    <source>
        <dbReference type="ARBA" id="ARBA00022729"/>
    </source>
</evidence>
<dbReference type="GO" id="GO:0008430">
    <property type="term" value="F:selenium binding"/>
    <property type="evidence" value="ECO:0007669"/>
    <property type="project" value="InterPro"/>
</dbReference>
<evidence type="ECO:0000256" key="8">
    <source>
        <dbReference type="ARBA" id="ARBA00023266"/>
    </source>
</evidence>
<keyword evidence="4" id="KW-0964">Secreted</keyword>
<dbReference type="GO" id="GO:0005179">
    <property type="term" value="F:hormone activity"/>
    <property type="evidence" value="ECO:0007669"/>
    <property type="project" value="UniProtKB-KW"/>
</dbReference>
<proteinExistence type="inferred from homology"/>
<dbReference type="PANTHER" id="PTHR23300">
    <property type="entry name" value="METHANETHIOL OXIDASE"/>
    <property type="match status" value="1"/>
</dbReference>
<evidence type="ECO:0000256" key="5">
    <source>
        <dbReference type="ARBA" id="ARBA00022702"/>
    </source>
</evidence>
<comment type="subcellular location">
    <subcellularLocation>
        <location evidence="1">Secreted</location>
    </subcellularLocation>
</comment>
<dbReference type="Pfam" id="PF05694">
    <property type="entry name" value="SBP56"/>
    <property type="match status" value="3"/>
</dbReference>
<dbReference type="SUPFAM" id="SSF101908">
    <property type="entry name" value="Putative isomerase YbhE"/>
    <property type="match status" value="1"/>
</dbReference>
<keyword evidence="8" id="KW-0711">Selenium</keyword>
<feature type="region of interest" description="Disordered" evidence="9">
    <location>
        <begin position="423"/>
        <end position="462"/>
    </location>
</feature>
<comment type="similarity">
    <text evidence="3">Belongs to the plant rapid alkalinization factor (RALF) family.</text>
</comment>
<dbReference type="OrthoDB" id="10252446at2759"/>
<dbReference type="InterPro" id="IPR057670">
    <property type="entry name" value="SH3_retrovirus"/>
</dbReference>
<feature type="chain" id="PRO_5032773941" description="Retroviral polymerase SH3-like domain-containing protein" evidence="10">
    <location>
        <begin position="27"/>
        <end position="586"/>
    </location>
</feature>
<evidence type="ECO:0000256" key="3">
    <source>
        <dbReference type="ARBA" id="ARBA00009178"/>
    </source>
</evidence>
<evidence type="ECO:0000256" key="4">
    <source>
        <dbReference type="ARBA" id="ARBA00022525"/>
    </source>
</evidence>
<keyword evidence="7" id="KW-1015">Disulfide bond</keyword>
<dbReference type="Proteomes" id="UP000657918">
    <property type="component" value="Chromosome 16"/>
</dbReference>
<evidence type="ECO:0000256" key="1">
    <source>
        <dbReference type="ARBA" id="ARBA00004613"/>
    </source>
</evidence>
<comment type="caution">
    <text evidence="12">The sequence shown here is derived from an EMBL/GenBank/DDBJ whole genome shotgun (WGS) entry which is preliminary data.</text>
</comment>
<protein>
    <recommendedName>
        <fullName evidence="11">Retroviral polymerase SH3-like domain-containing protein</fullName>
    </recommendedName>
</protein>